<dbReference type="InterPro" id="IPR036915">
    <property type="entry name" value="Cyclin-like_sf"/>
</dbReference>
<sequence length="196" mass="21808">MSTIDANLPDEMIAVLHLYILVDWLVEVTTMKDFSSQTLHVTVGCVDRYLALRSVPKARLQLLGIACMVVCTRPTLLDYGEVLLFLLPLERRSTNLFSYICELSLLYSALATTPPAKLACTALLLTRALHHYGKVALLYHMHVIKRSEVRFMPNLICLLLCRSCLAHSVEGLHRIYRGGPCSSLCAALCQMVSASV</sequence>
<name>A0ABV0PYD6_9TELE</name>
<evidence type="ECO:0000259" key="2">
    <source>
        <dbReference type="Pfam" id="PF00134"/>
    </source>
</evidence>
<dbReference type="InterPro" id="IPR006671">
    <property type="entry name" value="Cyclin_N"/>
</dbReference>
<dbReference type="Proteomes" id="UP001476798">
    <property type="component" value="Unassembled WGS sequence"/>
</dbReference>
<reference evidence="3 4" key="1">
    <citation type="submission" date="2021-06" db="EMBL/GenBank/DDBJ databases">
        <authorList>
            <person name="Palmer J.M."/>
        </authorList>
    </citation>
    <scope>NUCLEOTIDE SEQUENCE [LARGE SCALE GENOMIC DNA]</scope>
    <source>
        <strain evidence="3 4">GA_2019</strain>
        <tissue evidence="3">Muscle</tissue>
    </source>
</reference>
<feature type="domain" description="Cyclin N-terminal" evidence="2">
    <location>
        <begin position="19"/>
        <end position="72"/>
    </location>
</feature>
<evidence type="ECO:0000256" key="1">
    <source>
        <dbReference type="ARBA" id="ARBA00003222"/>
    </source>
</evidence>
<dbReference type="EMBL" id="JAHRIO010091153">
    <property type="protein sequence ID" value="MEQ2188508.1"/>
    <property type="molecule type" value="Genomic_DNA"/>
</dbReference>
<dbReference type="Gene3D" id="1.10.472.10">
    <property type="entry name" value="Cyclin-like"/>
    <property type="match status" value="2"/>
</dbReference>
<comment type="function">
    <text evidence="1">Essential for the control of the cell cycle at the G2/M (mitosis) transition.</text>
</comment>
<proteinExistence type="predicted"/>
<dbReference type="Pfam" id="PF00134">
    <property type="entry name" value="Cyclin_N"/>
    <property type="match status" value="1"/>
</dbReference>
<evidence type="ECO:0000313" key="4">
    <source>
        <dbReference type="Proteomes" id="UP001476798"/>
    </source>
</evidence>
<gene>
    <name evidence="3" type="ORF">GOODEAATRI_015853</name>
</gene>
<dbReference type="SUPFAM" id="SSF47954">
    <property type="entry name" value="Cyclin-like"/>
    <property type="match status" value="2"/>
</dbReference>
<protein>
    <recommendedName>
        <fullName evidence="2">Cyclin N-terminal domain-containing protein</fullName>
    </recommendedName>
</protein>
<dbReference type="PANTHER" id="PTHR10177">
    <property type="entry name" value="CYCLINS"/>
    <property type="match status" value="1"/>
</dbReference>
<evidence type="ECO:0000313" key="3">
    <source>
        <dbReference type="EMBL" id="MEQ2188508.1"/>
    </source>
</evidence>
<organism evidence="3 4">
    <name type="scientific">Goodea atripinnis</name>
    <dbReference type="NCBI Taxonomy" id="208336"/>
    <lineage>
        <taxon>Eukaryota</taxon>
        <taxon>Metazoa</taxon>
        <taxon>Chordata</taxon>
        <taxon>Craniata</taxon>
        <taxon>Vertebrata</taxon>
        <taxon>Euteleostomi</taxon>
        <taxon>Actinopterygii</taxon>
        <taxon>Neopterygii</taxon>
        <taxon>Teleostei</taxon>
        <taxon>Neoteleostei</taxon>
        <taxon>Acanthomorphata</taxon>
        <taxon>Ovalentaria</taxon>
        <taxon>Atherinomorphae</taxon>
        <taxon>Cyprinodontiformes</taxon>
        <taxon>Goodeidae</taxon>
        <taxon>Goodea</taxon>
    </lineage>
</organism>
<comment type="caution">
    <text evidence="3">The sequence shown here is derived from an EMBL/GenBank/DDBJ whole genome shotgun (WGS) entry which is preliminary data.</text>
</comment>
<accession>A0ABV0PYD6</accession>
<dbReference type="InterPro" id="IPR039361">
    <property type="entry name" value="Cyclin"/>
</dbReference>
<keyword evidence="4" id="KW-1185">Reference proteome</keyword>